<protein>
    <submittedName>
        <fullName evidence="1">Uncharacterized protein</fullName>
    </submittedName>
</protein>
<dbReference type="EMBL" id="PQXK01000148">
    <property type="protein sequence ID" value="TGO35730.1"/>
    <property type="molecule type" value="Genomic_DNA"/>
</dbReference>
<name>A0A4Z1GJY1_9HELO</name>
<comment type="caution">
    <text evidence="1">The sequence shown here is derived from an EMBL/GenBank/DDBJ whole genome shotgun (WGS) entry which is preliminary data.</text>
</comment>
<sequence>MRWKCQWLCRLLNQNRDISLFQLGDDAIAIRLLYASKIKPSLPTSKTDAHRAAEFILRLEHQVQRQSTRRSNLVNHHIIVMNVLGLQVTRHTTSSAVKHGTYLSESRINFLRTNTIKMQMMREERGQAFINGDERRYSKVLKRSREPRRPALAGLVAVHLRQQQQHACSSDFECGQLTFFMTAAAENCSRNCLSTVHKTLTPRSSPIVKYSKKRQKLVAEQSAVVKSIQLLCCGAVPAGTLRRPSDRINVGGSSGSVGPHQAILPGLHEPRRVDGFLRLAFHSFSIYKPQQEGKDLVSCISPKKMAGEEITAREITAEKDVNCETERRDESLRRTANTI</sequence>
<evidence type="ECO:0000313" key="1">
    <source>
        <dbReference type="EMBL" id="TGO35730.1"/>
    </source>
</evidence>
<evidence type="ECO:0000313" key="2">
    <source>
        <dbReference type="Proteomes" id="UP000297814"/>
    </source>
</evidence>
<dbReference type="Proteomes" id="UP000297814">
    <property type="component" value="Unassembled WGS sequence"/>
</dbReference>
<organism evidence="1 2">
    <name type="scientific">Botrytis hyacinthi</name>
    <dbReference type="NCBI Taxonomy" id="278943"/>
    <lineage>
        <taxon>Eukaryota</taxon>
        <taxon>Fungi</taxon>
        <taxon>Dikarya</taxon>
        <taxon>Ascomycota</taxon>
        <taxon>Pezizomycotina</taxon>
        <taxon>Leotiomycetes</taxon>
        <taxon>Helotiales</taxon>
        <taxon>Sclerotiniaceae</taxon>
        <taxon>Botrytis</taxon>
    </lineage>
</organism>
<keyword evidence="2" id="KW-1185">Reference proteome</keyword>
<proteinExistence type="predicted"/>
<gene>
    <name evidence="1" type="ORF">BHYA_0148g00180</name>
</gene>
<dbReference type="AlphaFoldDB" id="A0A4Z1GJY1"/>
<accession>A0A4Z1GJY1</accession>
<reference evidence="1 2" key="1">
    <citation type="submission" date="2017-12" db="EMBL/GenBank/DDBJ databases">
        <title>Comparative genomics of Botrytis spp.</title>
        <authorList>
            <person name="Valero-Jimenez C.A."/>
            <person name="Tapia P."/>
            <person name="Veloso J."/>
            <person name="Silva-Moreno E."/>
            <person name="Staats M."/>
            <person name="Valdes J.H."/>
            <person name="Van Kan J.A.L."/>
        </authorList>
    </citation>
    <scope>NUCLEOTIDE SEQUENCE [LARGE SCALE GENOMIC DNA]</scope>
    <source>
        <strain evidence="1 2">Bh0001</strain>
    </source>
</reference>